<dbReference type="Pfam" id="PF09995">
    <property type="entry name" value="MPAB_Lcp_cat"/>
    <property type="match status" value="1"/>
</dbReference>
<sequence length="299" mass="31978">MPHPVRSLQRRAGRTLFEKVSGGAAGRVERERIHTSPGPRWFDDDSAVARVHGDASMFPGGLRALLLQSLHPAAMAAVASHSGYRGDPWGRLGRTSTFLARTTFATATDAQEAVDVVRAVHSRIRGTTPEGLAYAADDPWLLRWVHTAEVDSFLTAHQRFGARPLDAAGCDAYLAQAATVADRLGAADPPRTVAALHAALEEFRPELAATPASDDVARFLLGEPPLPRIARAPYALLAAGAYGTLPPWAQDLLPAPWPLHGDPAPVRAGGRLATRAIRWALAGDPPPVRDPDADPDRVR</sequence>
<keyword evidence="3" id="KW-1185">Reference proteome</keyword>
<accession>A0ABP8YHC8</accession>
<dbReference type="RefSeq" id="WP_172149710.1">
    <property type="nucleotide sequence ID" value="NZ_BAABID010000008.1"/>
</dbReference>
<dbReference type="InterPro" id="IPR018713">
    <property type="entry name" value="MPAB/Lcp_cat_dom"/>
</dbReference>
<proteinExistence type="predicted"/>
<organism evidence="2 3">
    <name type="scientific">Isoptericola chiayiensis</name>
    <dbReference type="NCBI Taxonomy" id="579446"/>
    <lineage>
        <taxon>Bacteria</taxon>
        <taxon>Bacillati</taxon>
        <taxon>Actinomycetota</taxon>
        <taxon>Actinomycetes</taxon>
        <taxon>Micrococcales</taxon>
        <taxon>Promicromonosporaceae</taxon>
        <taxon>Isoptericola</taxon>
    </lineage>
</organism>
<dbReference type="EMBL" id="BAABID010000008">
    <property type="protein sequence ID" value="GAA4727415.1"/>
    <property type="molecule type" value="Genomic_DNA"/>
</dbReference>
<evidence type="ECO:0000313" key="3">
    <source>
        <dbReference type="Proteomes" id="UP001500956"/>
    </source>
</evidence>
<evidence type="ECO:0000259" key="1">
    <source>
        <dbReference type="Pfam" id="PF09995"/>
    </source>
</evidence>
<comment type="caution">
    <text evidence="2">The sequence shown here is derived from an EMBL/GenBank/DDBJ whole genome shotgun (WGS) entry which is preliminary data.</text>
</comment>
<feature type="domain" description="ER-bound oxygenase mpaB/mpaB'/Rubber oxygenase catalytic" evidence="1">
    <location>
        <begin position="50"/>
        <end position="272"/>
    </location>
</feature>
<dbReference type="PANTHER" id="PTHR36151:SF3">
    <property type="entry name" value="ER-BOUND OXYGENASE MPAB_MPAB'_RUBBER OXYGENASE CATALYTIC DOMAIN-CONTAINING PROTEIN"/>
    <property type="match status" value="1"/>
</dbReference>
<protein>
    <submittedName>
        <fullName evidence="2">Oxygenase MpaB family protein</fullName>
    </submittedName>
</protein>
<dbReference type="PANTHER" id="PTHR36151">
    <property type="entry name" value="BLR2777 PROTEIN"/>
    <property type="match status" value="1"/>
</dbReference>
<name>A0ABP8YHC8_9MICO</name>
<gene>
    <name evidence="2" type="ORF">GCM10023216_18040</name>
</gene>
<reference evidence="3" key="1">
    <citation type="journal article" date="2019" name="Int. J. Syst. Evol. Microbiol.">
        <title>The Global Catalogue of Microorganisms (GCM) 10K type strain sequencing project: providing services to taxonomists for standard genome sequencing and annotation.</title>
        <authorList>
            <consortium name="The Broad Institute Genomics Platform"/>
            <consortium name="The Broad Institute Genome Sequencing Center for Infectious Disease"/>
            <person name="Wu L."/>
            <person name="Ma J."/>
        </authorList>
    </citation>
    <scope>NUCLEOTIDE SEQUENCE [LARGE SCALE GENOMIC DNA]</scope>
    <source>
        <strain evidence="3">JCM 18063</strain>
    </source>
</reference>
<dbReference type="Proteomes" id="UP001500956">
    <property type="component" value="Unassembled WGS sequence"/>
</dbReference>
<evidence type="ECO:0000313" key="2">
    <source>
        <dbReference type="EMBL" id="GAA4727415.1"/>
    </source>
</evidence>